<evidence type="ECO:0000313" key="2">
    <source>
        <dbReference type="EMBL" id="KAG2303024.1"/>
    </source>
</evidence>
<dbReference type="Proteomes" id="UP000886595">
    <property type="component" value="Unassembled WGS sequence"/>
</dbReference>
<dbReference type="OrthoDB" id="1739765at2759"/>
<dbReference type="AlphaFoldDB" id="A0A8X7SFG1"/>
<reference evidence="2 3" key="1">
    <citation type="submission" date="2020-02" db="EMBL/GenBank/DDBJ databases">
        <authorList>
            <person name="Ma Q."/>
            <person name="Huang Y."/>
            <person name="Song X."/>
            <person name="Pei D."/>
        </authorList>
    </citation>
    <scope>NUCLEOTIDE SEQUENCE [LARGE SCALE GENOMIC DNA]</scope>
    <source>
        <strain evidence="2">Sxm20200214</strain>
        <tissue evidence="2">Leaf</tissue>
    </source>
</reference>
<keyword evidence="3" id="KW-1185">Reference proteome</keyword>
<comment type="caution">
    <text evidence="2">The sequence shown here is derived from an EMBL/GenBank/DDBJ whole genome shotgun (WGS) entry which is preliminary data.</text>
</comment>
<dbReference type="Pfam" id="PF00804">
    <property type="entry name" value="Syntaxin"/>
    <property type="match status" value="1"/>
</dbReference>
<dbReference type="EMBL" id="JAAMPC010000007">
    <property type="protein sequence ID" value="KAG2303024.1"/>
    <property type="molecule type" value="Genomic_DNA"/>
</dbReference>
<evidence type="ECO:0000313" key="3">
    <source>
        <dbReference type="Proteomes" id="UP000886595"/>
    </source>
</evidence>
<protein>
    <recommendedName>
        <fullName evidence="1">Syntaxin N-terminal domain-containing protein</fullName>
    </recommendedName>
</protein>
<name>A0A8X7SFG1_BRACI</name>
<dbReference type="GO" id="GO:0016020">
    <property type="term" value="C:membrane"/>
    <property type="evidence" value="ECO:0007669"/>
    <property type="project" value="InterPro"/>
</dbReference>
<feature type="domain" description="Syntaxin N-terminal" evidence="1">
    <location>
        <begin position="27"/>
        <end position="84"/>
    </location>
</feature>
<evidence type="ECO:0000259" key="1">
    <source>
        <dbReference type="Pfam" id="PF00804"/>
    </source>
</evidence>
<sequence length="91" mass="10408">MNDLMTKSFLSYVELKKDSEQDVEKGEEKLSCFLGDIETIKTLTEEISHLLLELQNLNEETKSTHSAKILRGLRDRMESNVVMIALHPTIS</sequence>
<dbReference type="InterPro" id="IPR006011">
    <property type="entry name" value="Syntaxin_N"/>
</dbReference>
<gene>
    <name evidence="2" type="ORF">Bca52824_031675</name>
</gene>
<proteinExistence type="predicted"/>
<organism evidence="2 3">
    <name type="scientific">Brassica carinata</name>
    <name type="common">Ethiopian mustard</name>
    <name type="synonym">Abyssinian cabbage</name>
    <dbReference type="NCBI Taxonomy" id="52824"/>
    <lineage>
        <taxon>Eukaryota</taxon>
        <taxon>Viridiplantae</taxon>
        <taxon>Streptophyta</taxon>
        <taxon>Embryophyta</taxon>
        <taxon>Tracheophyta</taxon>
        <taxon>Spermatophyta</taxon>
        <taxon>Magnoliopsida</taxon>
        <taxon>eudicotyledons</taxon>
        <taxon>Gunneridae</taxon>
        <taxon>Pentapetalae</taxon>
        <taxon>rosids</taxon>
        <taxon>malvids</taxon>
        <taxon>Brassicales</taxon>
        <taxon>Brassicaceae</taxon>
        <taxon>Brassiceae</taxon>
        <taxon>Brassica</taxon>
    </lineage>
</organism>
<accession>A0A8X7SFG1</accession>